<reference evidence="12 13" key="1">
    <citation type="submission" date="2013-05" db="EMBL/GenBank/DDBJ databases">
        <title>The Genome Sequence of Actinomyces europaeus ACS-120-V-COL10B.</title>
        <authorList>
            <consortium name="The Broad Institute Genomics Platform"/>
            <person name="Earl A."/>
            <person name="Ward D."/>
            <person name="Feldgarden M."/>
            <person name="Gevers D."/>
            <person name="Saerens B."/>
            <person name="Vaneechoutte M."/>
            <person name="Walker B."/>
            <person name="Young S."/>
            <person name="Zeng Q."/>
            <person name="Gargeya S."/>
            <person name="Fitzgerald M."/>
            <person name="Haas B."/>
            <person name="Abouelleil A."/>
            <person name="Allen A.W."/>
            <person name="Alvarado L."/>
            <person name="Arachchi H.M."/>
            <person name="Berlin A.M."/>
            <person name="Chapman S.B."/>
            <person name="Gainer-Dewar J."/>
            <person name="Goldberg J."/>
            <person name="Griggs A."/>
            <person name="Gujja S."/>
            <person name="Hansen M."/>
            <person name="Howarth C."/>
            <person name="Imamovic A."/>
            <person name="Ireland A."/>
            <person name="Larimer J."/>
            <person name="McCowan C."/>
            <person name="Murphy C."/>
            <person name="Pearson M."/>
            <person name="Poon T.W."/>
            <person name="Priest M."/>
            <person name="Roberts A."/>
            <person name="Saif S."/>
            <person name="Shea T."/>
            <person name="Sisk P."/>
            <person name="Sykes S."/>
            <person name="Wortman J."/>
            <person name="Nusbaum C."/>
            <person name="Birren B."/>
        </authorList>
    </citation>
    <scope>NUCLEOTIDE SEQUENCE [LARGE SCALE GENOMIC DNA]</scope>
    <source>
        <strain evidence="12 13">ACS-120-V-Col10b</strain>
    </source>
</reference>
<dbReference type="Gene3D" id="1.10.10.10">
    <property type="entry name" value="Winged helix-like DNA-binding domain superfamily/Winged helix DNA-binding domain"/>
    <property type="match status" value="1"/>
</dbReference>
<protein>
    <recommendedName>
        <fullName evidence="9">Methylated-DNA--protein-cysteine methyltransferase</fullName>
        <ecNumber evidence="9">2.1.1.63</ecNumber>
    </recommendedName>
    <alternativeName>
        <fullName evidence="9">6-O-methylguanine-DNA methyltransferase</fullName>
        <shortName evidence="9">MGMT</shortName>
    </alternativeName>
    <alternativeName>
        <fullName evidence="9">O-6-methylguanine-DNA-alkyltransferase</fullName>
    </alternativeName>
</protein>
<dbReference type="InterPro" id="IPR036217">
    <property type="entry name" value="MethylDNA_cys_MeTrfase_DNAb"/>
</dbReference>
<evidence type="ECO:0000256" key="2">
    <source>
        <dbReference type="ARBA" id="ARBA00008711"/>
    </source>
</evidence>
<dbReference type="OrthoDB" id="9811249at2"/>
<comment type="catalytic activity">
    <reaction evidence="1 9">
        <text>a 4-O-methyl-thymidine in DNA + L-cysteinyl-[protein] = a thymidine in DNA + S-methyl-L-cysteinyl-[protein]</text>
        <dbReference type="Rhea" id="RHEA:53428"/>
        <dbReference type="Rhea" id="RHEA-COMP:10131"/>
        <dbReference type="Rhea" id="RHEA-COMP:10132"/>
        <dbReference type="Rhea" id="RHEA-COMP:13555"/>
        <dbReference type="Rhea" id="RHEA-COMP:13556"/>
        <dbReference type="ChEBI" id="CHEBI:29950"/>
        <dbReference type="ChEBI" id="CHEBI:82612"/>
        <dbReference type="ChEBI" id="CHEBI:137386"/>
        <dbReference type="ChEBI" id="CHEBI:137387"/>
        <dbReference type="EC" id="2.1.1.63"/>
    </reaction>
</comment>
<dbReference type="GO" id="GO:0032259">
    <property type="term" value="P:methylation"/>
    <property type="evidence" value="ECO:0007669"/>
    <property type="project" value="UniProtKB-KW"/>
</dbReference>
<dbReference type="EMBL" id="AGWN01000001">
    <property type="protein sequence ID" value="EPD30512.1"/>
    <property type="molecule type" value="Genomic_DNA"/>
</dbReference>
<evidence type="ECO:0000259" key="11">
    <source>
        <dbReference type="Pfam" id="PF02870"/>
    </source>
</evidence>
<dbReference type="NCBIfam" id="TIGR00589">
    <property type="entry name" value="ogt"/>
    <property type="match status" value="1"/>
</dbReference>
<comment type="miscellaneous">
    <text evidence="9">This enzyme catalyzes only one turnover and therefore is not strictly catalytic. According to one definition, an enzyme is a biocatalyst that acts repeatedly and over many reaction cycles.</text>
</comment>
<keyword evidence="3 9" id="KW-0963">Cytoplasm</keyword>
<comment type="caution">
    <text evidence="12">The sequence shown here is derived from an EMBL/GenBank/DDBJ whole genome shotgun (WGS) entry which is preliminary data.</text>
</comment>
<dbReference type="PANTHER" id="PTHR10815:SF13">
    <property type="entry name" value="METHYLATED-DNA--PROTEIN-CYSTEINE METHYLTRANSFERASE"/>
    <property type="match status" value="1"/>
</dbReference>
<evidence type="ECO:0000256" key="7">
    <source>
        <dbReference type="ARBA" id="ARBA00023204"/>
    </source>
</evidence>
<dbReference type="FunFam" id="1.10.10.10:FF:000214">
    <property type="entry name" value="Methylated-DNA--protein-cysteine methyltransferase"/>
    <property type="match status" value="1"/>
</dbReference>
<comment type="function">
    <text evidence="9">Involved in the cellular defense against the biological effects of O6-methylguanine (O6-MeG) and O4-methylthymine (O4-MeT) in DNA. Repairs the methylated nucleobase in DNA by stoichiometrically transferring the methyl group to a cysteine residue in the enzyme. This is a suicide reaction: the enzyme is irreversibly inactivated.</text>
</comment>
<dbReference type="AlphaFoldDB" id="A0A9W5RDS7"/>
<dbReference type="InterPro" id="IPR008332">
    <property type="entry name" value="MethylG_MeTrfase_N"/>
</dbReference>
<dbReference type="SUPFAM" id="SSF53155">
    <property type="entry name" value="Methylated DNA-protein cysteine methyltransferase domain"/>
    <property type="match status" value="1"/>
</dbReference>
<proteinExistence type="inferred from homology"/>
<dbReference type="HAMAP" id="MF_00772">
    <property type="entry name" value="OGT"/>
    <property type="match status" value="1"/>
</dbReference>
<keyword evidence="7 9" id="KW-0234">DNA repair</keyword>
<evidence type="ECO:0000313" key="12">
    <source>
        <dbReference type="EMBL" id="EPD30512.1"/>
    </source>
</evidence>
<keyword evidence="4 9" id="KW-0489">Methyltransferase</keyword>
<dbReference type="Pfam" id="PF01035">
    <property type="entry name" value="DNA_binding_1"/>
    <property type="match status" value="1"/>
</dbReference>
<evidence type="ECO:0000259" key="10">
    <source>
        <dbReference type="Pfam" id="PF01035"/>
    </source>
</evidence>
<accession>A0A9W5RDS7</accession>
<dbReference type="InterPro" id="IPR001497">
    <property type="entry name" value="MethylDNA_cys_MeTrfase_AS"/>
</dbReference>
<dbReference type="GO" id="GO:0006307">
    <property type="term" value="P:DNA alkylation repair"/>
    <property type="evidence" value="ECO:0007669"/>
    <property type="project" value="UniProtKB-UniRule"/>
</dbReference>
<dbReference type="GO" id="GO:0003908">
    <property type="term" value="F:methylated-DNA-[protein]-cysteine S-methyltransferase activity"/>
    <property type="evidence" value="ECO:0007669"/>
    <property type="project" value="UniProtKB-UniRule"/>
</dbReference>
<evidence type="ECO:0000256" key="3">
    <source>
        <dbReference type="ARBA" id="ARBA00022490"/>
    </source>
</evidence>
<dbReference type="CDD" id="cd06445">
    <property type="entry name" value="ATase"/>
    <property type="match status" value="1"/>
</dbReference>
<dbReference type="GO" id="GO:0005737">
    <property type="term" value="C:cytoplasm"/>
    <property type="evidence" value="ECO:0007669"/>
    <property type="project" value="UniProtKB-SubCell"/>
</dbReference>
<evidence type="ECO:0000313" key="13">
    <source>
        <dbReference type="Proteomes" id="UP000014387"/>
    </source>
</evidence>
<dbReference type="InterPro" id="IPR036631">
    <property type="entry name" value="MGMT_N_sf"/>
</dbReference>
<organism evidence="12 13">
    <name type="scientific">Gleimia europaea ACS-120-V-Col10b</name>
    <dbReference type="NCBI Taxonomy" id="883069"/>
    <lineage>
        <taxon>Bacteria</taxon>
        <taxon>Bacillati</taxon>
        <taxon>Actinomycetota</taxon>
        <taxon>Actinomycetes</taxon>
        <taxon>Actinomycetales</taxon>
        <taxon>Actinomycetaceae</taxon>
        <taxon>Gleimia</taxon>
    </lineage>
</organism>
<keyword evidence="13" id="KW-1185">Reference proteome</keyword>
<dbReference type="InterPro" id="IPR023546">
    <property type="entry name" value="MGMT"/>
</dbReference>
<dbReference type="SUPFAM" id="SSF46767">
    <property type="entry name" value="Methylated DNA-protein cysteine methyltransferase, C-terminal domain"/>
    <property type="match status" value="1"/>
</dbReference>
<dbReference type="RefSeq" id="WP_016443624.1">
    <property type="nucleotide sequence ID" value="NZ_KE150266.1"/>
</dbReference>
<keyword evidence="5 9" id="KW-0808">Transferase</keyword>
<evidence type="ECO:0000256" key="8">
    <source>
        <dbReference type="ARBA" id="ARBA00049348"/>
    </source>
</evidence>
<dbReference type="Proteomes" id="UP000014387">
    <property type="component" value="Unassembled WGS sequence"/>
</dbReference>
<comment type="similarity">
    <text evidence="2 9">Belongs to the MGMT family.</text>
</comment>
<keyword evidence="6 9" id="KW-0227">DNA damage</keyword>
<dbReference type="PROSITE" id="PS00374">
    <property type="entry name" value="MGMT"/>
    <property type="match status" value="1"/>
</dbReference>
<dbReference type="PANTHER" id="PTHR10815">
    <property type="entry name" value="METHYLATED-DNA--PROTEIN-CYSTEINE METHYLTRANSFERASE"/>
    <property type="match status" value="1"/>
</dbReference>
<dbReference type="InterPro" id="IPR036388">
    <property type="entry name" value="WH-like_DNA-bd_sf"/>
</dbReference>
<gene>
    <name evidence="12" type="ORF">HMPREF9238_00256</name>
</gene>
<name>A0A9W5RDS7_9ACTO</name>
<comment type="catalytic activity">
    <reaction evidence="8 9">
        <text>a 6-O-methyl-2'-deoxyguanosine in DNA + L-cysteinyl-[protein] = S-methyl-L-cysteinyl-[protein] + a 2'-deoxyguanosine in DNA</text>
        <dbReference type="Rhea" id="RHEA:24000"/>
        <dbReference type="Rhea" id="RHEA-COMP:10131"/>
        <dbReference type="Rhea" id="RHEA-COMP:10132"/>
        <dbReference type="Rhea" id="RHEA-COMP:11367"/>
        <dbReference type="Rhea" id="RHEA-COMP:11368"/>
        <dbReference type="ChEBI" id="CHEBI:29950"/>
        <dbReference type="ChEBI" id="CHEBI:82612"/>
        <dbReference type="ChEBI" id="CHEBI:85445"/>
        <dbReference type="ChEBI" id="CHEBI:85448"/>
        <dbReference type="EC" id="2.1.1.63"/>
    </reaction>
</comment>
<dbReference type="EC" id="2.1.1.63" evidence="9"/>
<feature type="domain" description="Methylguanine DNA methyltransferase ribonuclease-like" evidence="11">
    <location>
        <begin position="21"/>
        <end position="93"/>
    </location>
</feature>
<dbReference type="Gene3D" id="3.30.160.70">
    <property type="entry name" value="Methylated DNA-protein cysteine methyltransferase domain"/>
    <property type="match status" value="1"/>
</dbReference>
<feature type="domain" description="Methylated-DNA-[protein]-cysteine S-methyltransferase DNA binding" evidence="10">
    <location>
        <begin position="98"/>
        <end position="176"/>
    </location>
</feature>
<dbReference type="InterPro" id="IPR014048">
    <property type="entry name" value="MethylDNA_cys_MeTrfase_DNA-bd"/>
</dbReference>
<evidence type="ECO:0000256" key="5">
    <source>
        <dbReference type="ARBA" id="ARBA00022679"/>
    </source>
</evidence>
<evidence type="ECO:0000256" key="4">
    <source>
        <dbReference type="ARBA" id="ARBA00022603"/>
    </source>
</evidence>
<dbReference type="Pfam" id="PF02870">
    <property type="entry name" value="Methyltransf_1N"/>
    <property type="match status" value="1"/>
</dbReference>
<comment type="subcellular location">
    <subcellularLocation>
        <location evidence="9">Cytoplasm</location>
    </subcellularLocation>
</comment>
<sequence length="195" mass="21285">MSITQTFCCYWVEGDSELVLRHTLTVTSLGELSLVAQGEFLVGVYFPDHHPAPSEQDLGAWVSPADSVLSAAADQIHDYLAGQRLDFTVPFKLPDLGFYTQVWRCLQKIPYGAVSTYKEVAQAVGRPRSYRAVGTAVGHNPLSLVVPCHRVIASDGTLSGYAGGVDRKRSLLQLEHRVAHARGLDTHEPDLLTGI</sequence>
<feature type="active site" description="Nucleophile; methyl group acceptor" evidence="9">
    <location>
        <position position="148"/>
    </location>
</feature>
<evidence type="ECO:0000256" key="9">
    <source>
        <dbReference type="HAMAP-Rule" id="MF_00772"/>
    </source>
</evidence>
<evidence type="ECO:0000256" key="1">
    <source>
        <dbReference type="ARBA" id="ARBA00001286"/>
    </source>
</evidence>
<evidence type="ECO:0000256" key="6">
    <source>
        <dbReference type="ARBA" id="ARBA00022763"/>
    </source>
</evidence>